<evidence type="ECO:0000256" key="2">
    <source>
        <dbReference type="ARBA" id="ARBA00022723"/>
    </source>
</evidence>
<dbReference type="Pfam" id="PF13359">
    <property type="entry name" value="DDE_Tnp_4"/>
    <property type="match status" value="1"/>
</dbReference>
<dbReference type="InterPro" id="IPR027806">
    <property type="entry name" value="HARBI1_dom"/>
</dbReference>
<comment type="caution">
    <text evidence="4">The sequence shown here is derived from an EMBL/GenBank/DDBJ whole genome shotgun (WGS) entry which is preliminary data.</text>
</comment>
<keyword evidence="2" id="KW-0479">Metal-binding</keyword>
<name>A0A0L6VPX9_9BASI</name>
<sequence>SHLLQPISESSTRCLHSTFPCLCLGSNGNGAAVLRIKNLFQVGYRKINLYTTRVIKAIYNMQAQLESWPTQEEQVELSQFMQEEGFPGCIGFLDGTMIPLSKKPSIDGNHYYDCKKRYSISLTLVCDVNKKFTSYLAGCPESCHDSYVFQNMQIPQQPEKFFDQNQFLLADSAYT</sequence>
<protein>
    <recommendedName>
        <fullName evidence="3">DDE Tnp4 domain-containing protein</fullName>
    </recommendedName>
</protein>
<reference evidence="4 5" key="1">
    <citation type="submission" date="2015-08" db="EMBL/GenBank/DDBJ databases">
        <title>Next Generation Sequencing and Analysis of the Genome of Puccinia sorghi L Schw, the Causal Agent of Maize Common Rust.</title>
        <authorList>
            <person name="Rochi L."/>
            <person name="Burguener G."/>
            <person name="Darino M."/>
            <person name="Turjanski A."/>
            <person name="Kreff E."/>
            <person name="Dieguez M.J."/>
            <person name="Sacco F."/>
        </authorList>
    </citation>
    <scope>NUCLEOTIDE SEQUENCE [LARGE SCALE GENOMIC DNA]</scope>
    <source>
        <strain evidence="4 5">RO10H11247</strain>
    </source>
</reference>
<evidence type="ECO:0000313" key="5">
    <source>
        <dbReference type="Proteomes" id="UP000037035"/>
    </source>
</evidence>
<evidence type="ECO:0000313" key="4">
    <source>
        <dbReference type="EMBL" id="KNZ62672.1"/>
    </source>
</evidence>
<gene>
    <name evidence="4" type="ORF">VP01_12383g1</name>
</gene>
<dbReference type="OrthoDB" id="2506791at2759"/>
<comment type="cofactor">
    <cofactor evidence="1">
        <name>a divalent metal cation</name>
        <dbReference type="ChEBI" id="CHEBI:60240"/>
    </cofactor>
</comment>
<evidence type="ECO:0000259" key="3">
    <source>
        <dbReference type="Pfam" id="PF13359"/>
    </source>
</evidence>
<accession>A0A0L6VPX9</accession>
<feature type="non-terminal residue" evidence="4">
    <location>
        <position position="1"/>
    </location>
</feature>
<dbReference type="VEuPathDB" id="FungiDB:VP01_12383g1"/>
<feature type="non-terminal residue" evidence="4">
    <location>
        <position position="175"/>
    </location>
</feature>
<dbReference type="EMBL" id="LAVV01002647">
    <property type="protein sequence ID" value="KNZ62672.1"/>
    <property type="molecule type" value="Genomic_DNA"/>
</dbReference>
<evidence type="ECO:0000256" key="1">
    <source>
        <dbReference type="ARBA" id="ARBA00001968"/>
    </source>
</evidence>
<keyword evidence="5" id="KW-1185">Reference proteome</keyword>
<organism evidence="4 5">
    <name type="scientific">Puccinia sorghi</name>
    <dbReference type="NCBI Taxonomy" id="27349"/>
    <lineage>
        <taxon>Eukaryota</taxon>
        <taxon>Fungi</taxon>
        <taxon>Dikarya</taxon>
        <taxon>Basidiomycota</taxon>
        <taxon>Pucciniomycotina</taxon>
        <taxon>Pucciniomycetes</taxon>
        <taxon>Pucciniales</taxon>
        <taxon>Pucciniaceae</taxon>
        <taxon>Puccinia</taxon>
    </lineage>
</organism>
<dbReference type="Proteomes" id="UP000037035">
    <property type="component" value="Unassembled WGS sequence"/>
</dbReference>
<dbReference type="GO" id="GO:0046872">
    <property type="term" value="F:metal ion binding"/>
    <property type="evidence" value="ECO:0007669"/>
    <property type="project" value="UniProtKB-KW"/>
</dbReference>
<dbReference type="STRING" id="27349.A0A0L6VPX9"/>
<feature type="domain" description="DDE Tnp4" evidence="3">
    <location>
        <begin position="93"/>
        <end position="175"/>
    </location>
</feature>
<proteinExistence type="predicted"/>
<dbReference type="AlphaFoldDB" id="A0A0L6VPX9"/>